<evidence type="ECO:0000259" key="9">
    <source>
        <dbReference type="Pfam" id="PF22700"/>
    </source>
</evidence>
<dbReference type="InterPro" id="IPR005935">
    <property type="entry name" value="Mev_decarb"/>
</dbReference>
<evidence type="ECO:0000256" key="4">
    <source>
        <dbReference type="ARBA" id="ARBA00022741"/>
    </source>
</evidence>
<keyword evidence="5" id="KW-0067">ATP-binding</keyword>
<dbReference type="Proteomes" id="UP000263232">
    <property type="component" value="Chromosome"/>
</dbReference>
<dbReference type="GO" id="GO:0005524">
    <property type="term" value="F:ATP binding"/>
    <property type="evidence" value="ECO:0007669"/>
    <property type="project" value="UniProtKB-KW"/>
</dbReference>
<dbReference type="KEGG" id="abae:CL176_10720"/>
<dbReference type="EMBL" id="CP023434">
    <property type="protein sequence ID" value="AXY26426.1"/>
    <property type="molecule type" value="Genomic_DNA"/>
</dbReference>
<dbReference type="FunFam" id="3.30.230.10:FF:000072">
    <property type="entry name" value="Diphosphomevalonate decarboxylase"/>
    <property type="match status" value="1"/>
</dbReference>
<evidence type="ECO:0000256" key="2">
    <source>
        <dbReference type="ARBA" id="ARBA00012296"/>
    </source>
</evidence>
<dbReference type="Pfam" id="PF18376">
    <property type="entry name" value="MDD_C"/>
    <property type="match status" value="1"/>
</dbReference>
<proteinExistence type="inferred from homology"/>
<dbReference type="PIRSF" id="PIRSF015950">
    <property type="entry name" value="Mev_P_decrbx"/>
    <property type="match status" value="1"/>
</dbReference>
<sequence length="334" mass="36922">MPDITHEAAYRAHTNIALIKYWGKRNPELFLPVTSSLSLTLDAFYTETRIQFSPDYTRDTLYLNHKQMEADEMAHISHFVDLFRQEAGVQAACQINSINHVPTAAGLASSASAFAALGSACNTALGLNMDAQQLSTFVRQGSGSASRSVHGGFVLWHRGEGDVSSSSFTEQIDDANWDIGMLVVAVNTEVKPFSSRAGMQHTVETSPFYQQWPAEVEKDLALMLEAIEAQDFTTMGEISEHNAMKMHATMLAAKPSFTYFQGESILAMHLVQKLRREGLECYYTMDAGPNVKVLCRQSDMAHIKAAFAIHFKPDQLIEAKPGPGPEAIQWKEAN</sequence>
<dbReference type="InterPro" id="IPR020568">
    <property type="entry name" value="Ribosomal_Su5_D2-typ_SF"/>
</dbReference>
<accession>A0A347WMW9</accession>
<evidence type="ECO:0000256" key="5">
    <source>
        <dbReference type="ARBA" id="ARBA00022840"/>
    </source>
</evidence>
<dbReference type="GO" id="GO:0019287">
    <property type="term" value="P:isopentenyl diphosphate biosynthetic process, mevalonate pathway"/>
    <property type="evidence" value="ECO:0007669"/>
    <property type="project" value="InterPro"/>
</dbReference>
<dbReference type="Gene3D" id="3.30.70.890">
    <property type="entry name" value="GHMP kinase, C-terminal domain"/>
    <property type="match status" value="1"/>
</dbReference>
<dbReference type="InterPro" id="IPR036554">
    <property type="entry name" value="GHMP_kinase_C_sf"/>
</dbReference>
<organism evidence="10 11">
    <name type="scientific">Suicoccus acidiformans</name>
    <dbReference type="NCBI Taxonomy" id="2036206"/>
    <lineage>
        <taxon>Bacteria</taxon>
        <taxon>Bacillati</taxon>
        <taxon>Bacillota</taxon>
        <taxon>Bacilli</taxon>
        <taxon>Lactobacillales</taxon>
        <taxon>Aerococcaceae</taxon>
        <taxon>Suicoccus</taxon>
    </lineage>
</organism>
<evidence type="ECO:0000256" key="3">
    <source>
        <dbReference type="ARBA" id="ARBA00022516"/>
    </source>
</evidence>
<dbReference type="GO" id="GO:0005829">
    <property type="term" value="C:cytosol"/>
    <property type="evidence" value="ECO:0007669"/>
    <property type="project" value="InterPro"/>
</dbReference>
<dbReference type="GO" id="GO:0004163">
    <property type="term" value="F:diphosphomevalonate decarboxylase activity"/>
    <property type="evidence" value="ECO:0007669"/>
    <property type="project" value="UniProtKB-EC"/>
</dbReference>
<dbReference type="OrthoDB" id="5498344at2"/>
<dbReference type="InterPro" id="IPR053859">
    <property type="entry name" value="MVD-like_N"/>
</dbReference>
<evidence type="ECO:0000313" key="10">
    <source>
        <dbReference type="EMBL" id="AXY26426.1"/>
    </source>
</evidence>
<dbReference type="EC" id="4.1.1.33" evidence="2"/>
<dbReference type="Gene3D" id="3.30.230.10">
    <property type="match status" value="1"/>
</dbReference>
<keyword evidence="4" id="KW-0547">Nucleotide-binding</keyword>
<reference evidence="10 11" key="1">
    <citation type="submission" date="2017-09" db="EMBL/GenBank/DDBJ databases">
        <title>Complete genome sequence of Oxytococcus suis strain ZY16052.</title>
        <authorList>
            <person name="Li F."/>
        </authorList>
    </citation>
    <scope>NUCLEOTIDE SEQUENCE [LARGE SCALE GENOMIC DNA]</scope>
    <source>
        <strain evidence="10 11">ZY16052</strain>
    </source>
</reference>
<protein>
    <recommendedName>
        <fullName evidence="2">diphosphomevalonate decarboxylase</fullName>
        <ecNumber evidence="2">4.1.1.33</ecNumber>
    </recommendedName>
</protein>
<dbReference type="Pfam" id="PF22700">
    <property type="entry name" value="MVD-like_N"/>
    <property type="match status" value="1"/>
</dbReference>
<keyword evidence="7" id="KW-0456">Lyase</keyword>
<keyword evidence="11" id="KW-1185">Reference proteome</keyword>
<gene>
    <name evidence="10" type="primary">mvaD</name>
    <name evidence="10" type="ORF">CL176_10720</name>
</gene>
<dbReference type="InterPro" id="IPR014721">
    <property type="entry name" value="Ribsml_uS5_D2-typ_fold_subgr"/>
</dbReference>
<dbReference type="InterPro" id="IPR029765">
    <property type="entry name" value="Mev_diP_decarb"/>
</dbReference>
<dbReference type="PANTHER" id="PTHR10977">
    <property type="entry name" value="DIPHOSPHOMEVALONATE DECARBOXYLASE"/>
    <property type="match status" value="1"/>
</dbReference>
<keyword evidence="6" id="KW-0443">Lipid metabolism</keyword>
<dbReference type="SUPFAM" id="SSF55060">
    <property type="entry name" value="GHMP Kinase, C-terminal domain"/>
    <property type="match status" value="1"/>
</dbReference>
<dbReference type="RefSeq" id="WP_118991283.1">
    <property type="nucleotide sequence ID" value="NZ_CP023434.1"/>
</dbReference>
<name>A0A347WMW9_9LACT</name>
<dbReference type="AlphaFoldDB" id="A0A347WMW9"/>
<evidence type="ECO:0000259" key="8">
    <source>
        <dbReference type="Pfam" id="PF18376"/>
    </source>
</evidence>
<evidence type="ECO:0000256" key="6">
    <source>
        <dbReference type="ARBA" id="ARBA00023098"/>
    </source>
</evidence>
<evidence type="ECO:0000256" key="1">
    <source>
        <dbReference type="ARBA" id="ARBA00008831"/>
    </source>
</evidence>
<dbReference type="SUPFAM" id="SSF54211">
    <property type="entry name" value="Ribosomal protein S5 domain 2-like"/>
    <property type="match status" value="1"/>
</dbReference>
<feature type="domain" description="Diphosphomevalonate decarboxylase-like N-terminal" evidence="9">
    <location>
        <begin position="12"/>
        <end position="165"/>
    </location>
</feature>
<feature type="domain" description="Mvd1 C-terminal" evidence="8">
    <location>
        <begin position="181"/>
        <end position="316"/>
    </location>
</feature>
<dbReference type="NCBIfam" id="TIGR01240">
    <property type="entry name" value="mevDPdecarb"/>
    <property type="match status" value="1"/>
</dbReference>
<evidence type="ECO:0000313" key="11">
    <source>
        <dbReference type="Proteomes" id="UP000263232"/>
    </source>
</evidence>
<dbReference type="PANTHER" id="PTHR10977:SF3">
    <property type="entry name" value="DIPHOSPHOMEVALONATE DECARBOXYLASE"/>
    <property type="match status" value="1"/>
</dbReference>
<dbReference type="InterPro" id="IPR041431">
    <property type="entry name" value="Mvd1_C"/>
</dbReference>
<evidence type="ECO:0000256" key="7">
    <source>
        <dbReference type="ARBA" id="ARBA00023239"/>
    </source>
</evidence>
<comment type="similarity">
    <text evidence="1">Belongs to the diphosphomevalonate decarboxylase family.</text>
</comment>
<keyword evidence="3" id="KW-0444">Lipid biosynthesis</keyword>